<dbReference type="SUPFAM" id="SSF53335">
    <property type="entry name" value="S-adenosyl-L-methionine-dependent methyltransferases"/>
    <property type="match status" value="1"/>
</dbReference>
<comment type="caution">
    <text evidence="4">The sequence shown here is derived from an EMBL/GenBank/DDBJ whole genome shotgun (WGS) entry which is preliminary data.</text>
</comment>
<gene>
    <name evidence="4" type="ORF">GCM10020260_00230</name>
</gene>
<reference evidence="5" key="1">
    <citation type="journal article" date="2019" name="Int. J. Syst. Evol. Microbiol.">
        <title>The Global Catalogue of Microorganisms (GCM) 10K type strain sequencing project: providing services to taxonomists for standard genome sequencing and annotation.</title>
        <authorList>
            <consortium name="The Broad Institute Genomics Platform"/>
            <consortium name="The Broad Institute Genome Sequencing Center for Infectious Disease"/>
            <person name="Wu L."/>
            <person name="Ma J."/>
        </authorList>
    </citation>
    <scope>NUCLEOTIDE SEQUENCE [LARGE SCALE GENOMIC DNA]</scope>
    <source>
        <strain evidence="5">JCM 11483</strain>
    </source>
</reference>
<dbReference type="EMBL" id="BAAAYG010000001">
    <property type="protein sequence ID" value="GAA3278291.1"/>
    <property type="molecule type" value="Genomic_DNA"/>
</dbReference>
<dbReference type="InterPro" id="IPR003356">
    <property type="entry name" value="DNA_methylase_A-5"/>
</dbReference>
<dbReference type="CDD" id="cd02440">
    <property type="entry name" value="AdoMet_MTases"/>
    <property type="match status" value="1"/>
</dbReference>
<evidence type="ECO:0000259" key="3">
    <source>
        <dbReference type="PROSITE" id="PS51194"/>
    </source>
</evidence>
<dbReference type="InterPro" id="IPR014001">
    <property type="entry name" value="Helicase_ATP-bd"/>
</dbReference>
<dbReference type="Pfam" id="PF04851">
    <property type="entry name" value="ResIII"/>
    <property type="match status" value="1"/>
</dbReference>
<dbReference type="PROSITE" id="PS51194">
    <property type="entry name" value="HELICASE_CTER"/>
    <property type="match status" value="1"/>
</dbReference>
<feature type="coiled-coil region" evidence="1">
    <location>
        <begin position="952"/>
        <end position="1000"/>
    </location>
</feature>
<protein>
    <recommendedName>
        <fullName evidence="3">Helicase C-terminal domain-containing protein</fullName>
    </recommendedName>
</protein>
<feature type="region of interest" description="Disordered" evidence="2">
    <location>
        <begin position="2115"/>
        <end position="2163"/>
    </location>
</feature>
<dbReference type="SMART" id="SM00487">
    <property type="entry name" value="DEXDc"/>
    <property type="match status" value="1"/>
</dbReference>
<dbReference type="Pfam" id="PF02384">
    <property type="entry name" value="N6_Mtase"/>
    <property type="match status" value="1"/>
</dbReference>
<evidence type="ECO:0000256" key="2">
    <source>
        <dbReference type="SAM" id="MobiDB-lite"/>
    </source>
</evidence>
<keyword evidence="5" id="KW-1185">Reference proteome</keyword>
<evidence type="ECO:0000313" key="4">
    <source>
        <dbReference type="EMBL" id="GAA3278291.1"/>
    </source>
</evidence>
<sequence length="2163" mass="238823">MEVLRRVEDEQRHATTEEQQVLAGWTSWGAVPKIFDEQDETLADERQRLRALLSDSEWESAKATTLNAHYTDPRITAAVWQSLRGAGFDSGRVLEPGSGAGAFIDRAPAGAEMVGVELDETTARISARLYPQAQIHAQGFEETRFPDGSFDATVGNVPFGDFRLHDPRHNANRHSIHNHFIIKALRQTAPGGYVAVVTSSHTLGAKTSKARDEIARHGDLVGAVRLPEGTFSQAAGTSVATDVLILRRREPGKTVTQDQVDTWVSPATKQVTLEGYTHEVSWPAYFEAHPENVIGEVTAGTDQYGNPIARTVRDGLDVDGIAAQLNDRLTTIVTDAEAAGLGFQPQVEQGVSVPEHAPGLHEAQVEEARVGHIRMVGTGKTAQLQRYTPDLTWEPVKHPKTRMEEAAALLQMRDLARESLDAQSAGETERAEERRRALHQAWQSHYETFADRVEDGASVRGINRRQPKYSSLKQSDQQELVREMAAQWRQDQAVEPDTEIPAEVMEGFAEEAARPRLVRTEQKHLDFLRSDPDLGLLLSVETYDPETGTAAPSRFQQHDVVAAGSRAVRAESVEDAVAISMDERRQVDVDRVAELLDVSAEDAQAQMRGHVFTDPETGRMTSAPQYLAGNVRRKLAVAEEAAGEDPETYGENVTALRQVLPGTIDLQDVRVAPGARWIPAEYHQQFARELLESDGVEVYRGSLASRDHAVAGQDQWSVRSPQAGLADHIRYEYGVPKHRKTPHQILELAMNGRPVRFTTENDEGKRVVNEAATQAGREKVARVRQRFQEWVVSDPVRKAQLEQRYNELFNSVVPADYRKAGAALQLPGLAEDRKPYTYQASAVARIVNEPTTLLDHVVGAGKTGTMVMGAMELRRTGQAAKPAMVVPNHLVDQIATEFRQWYPDAQVMAIPAGIGAGEKAAWVARASAGDWDCVVIPQTTFEAIPLDPERRRSWLSEEIQTAEAHARELAEEKGRGSAHVKQAQKAVQKLQAQYKEDESRKFTGITFEQTGIDYLFVDEAHHYKNLARTAELSELSHSGSNRARDLEHKLRALREFKVEDAERRGVNTDGYVPAVATFATGTPVANSMSELWVMQRYLRPDMLSEMHLDSVDAWAGQFTEVETKMQLSVTGSGYEPKTRVSKYVNTPELAEMNRVFTDRVTSADLEVGIPDIESGQRQLLTRDPSEDVAAYTDELIQRVEDIRNGAVDPSEDNMLKLSSDARGVALDPRMVGLAPESDGGKLGVVADTITAVQQQTQDRTYRLPDGTTSPRPSGLQIVFCDQGTPGSSAVDVYAALREELVSRGMDAGQVAFIHDADGDAARAELFQQCRDGRVNVIVGSTQKMGTGANIQTRAVALHHMDVPWRPADLEQREGRILRQGNQNESVQLYAYGTERTFDVRSWDIVAHKAKFISQWKSGMVTDREMDDPIPALEFSAAEAAAVLTGDPRIQQREDLDLKIRELKTLEQSWQQSQSMLRTEMRQMQRRAEFLDRELPNLEEMAGRVRPTAGEAFALTAADGARTTDRGEAGEYLERLVRQEATRRDQADFMAPTEPVSAGRLGGIDLSVHRHLNKVIIGTGIPGVQAEVGVDQVQQNKAPGRGLITRAENLVAGLEERVHDWDTERQHCRERLEQLAGQQSDGFEHAEELAEMEEEFARLDAEINGTDSDTEEASAPVAGDQLARVYPDQEMPANSLREGDVIKHGTDFFSVAVAEGTDGESTVFLYDGDEFGQRPTDDVLRDSDEVVRPAPYTRAELVSRQWGQLNEHEQLLAEVDEDTERVESIHKVAKYPQGTPVSLRARDTGGVVRATLGEQRGGSRAFIAEDGTELQRMNDFTPSRIVVHDIGEMIAEERQRAAELAERRARERSPYHFLPGEVLEEDIEHFGSAGDVVISHPRNLRAQALDPETGQVREMRGMATPGEYQTINPAMLSVEESRRLYGDKEPGAVRVDELRRGDVVDVSAIDTRGQQGKKAQIVQRTPFSYGDDARIDITYRTLGVNAGSGATEEGRKKAGSPVHVYARTTGALTAQERAQLYWPEAEQKPAAELTSEMDGQRVVVLPETDLAVPGTVEARWSPGPGEDAPVIRADDGQMWSCDRGETQVVSLREGLRVQDLYTDGPGTDPVAGPEDEEPPHARMEEDAALAMAAQSPAGSPATSGPVLS</sequence>
<feature type="domain" description="Helicase C-terminal" evidence="3">
    <location>
        <begin position="1244"/>
        <end position="1429"/>
    </location>
</feature>
<evidence type="ECO:0000256" key="1">
    <source>
        <dbReference type="SAM" id="Coils"/>
    </source>
</evidence>
<dbReference type="InterPro" id="IPR027417">
    <property type="entry name" value="P-loop_NTPase"/>
</dbReference>
<dbReference type="SMART" id="SM00490">
    <property type="entry name" value="HELICc"/>
    <property type="match status" value="1"/>
</dbReference>
<dbReference type="PANTHER" id="PTHR41313">
    <property type="entry name" value="ADENINE-SPECIFIC METHYLTRANSFERASE"/>
    <property type="match status" value="1"/>
</dbReference>
<dbReference type="Pfam" id="PF00271">
    <property type="entry name" value="Helicase_C"/>
    <property type="match status" value="1"/>
</dbReference>
<dbReference type="PANTHER" id="PTHR41313:SF1">
    <property type="entry name" value="DNA METHYLASE ADENINE-SPECIFIC DOMAIN-CONTAINING PROTEIN"/>
    <property type="match status" value="1"/>
</dbReference>
<dbReference type="InterPro" id="IPR001650">
    <property type="entry name" value="Helicase_C-like"/>
</dbReference>
<evidence type="ECO:0000313" key="5">
    <source>
        <dbReference type="Proteomes" id="UP001501736"/>
    </source>
</evidence>
<proteinExistence type="predicted"/>
<dbReference type="InterPro" id="IPR006935">
    <property type="entry name" value="Helicase/UvrB_N"/>
</dbReference>
<accession>A0ABP6R7G8</accession>
<dbReference type="Gene3D" id="3.40.50.150">
    <property type="entry name" value="Vaccinia Virus protein VP39"/>
    <property type="match status" value="1"/>
</dbReference>
<dbReference type="SUPFAM" id="SSF52540">
    <property type="entry name" value="P-loop containing nucleoside triphosphate hydrolases"/>
    <property type="match status" value="2"/>
</dbReference>
<organism evidence="4 5">
    <name type="scientific">Nesterenkonia halobia</name>
    <dbReference type="NCBI Taxonomy" id="37922"/>
    <lineage>
        <taxon>Bacteria</taxon>
        <taxon>Bacillati</taxon>
        <taxon>Actinomycetota</taxon>
        <taxon>Actinomycetes</taxon>
        <taxon>Micrococcales</taxon>
        <taxon>Micrococcaceae</taxon>
        <taxon>Nesterenkonia</taxon>
    </lineage>
</organism>
<dbReference type="Proteomes" id="UP001501736">
    <property type="component" value="Unassembled WGS sequence"/>
</dbReference>
<dbReference type="Gene3D" id="3.40.50.300">
    <property type="entry name" value="P-loop containing nucleotide triphosphate hydrolases"/>
    <property type="match status" value="2"/>
</dbReference>
<name>A0ABP6R7G8_9MICC</name>
<dbReference type="InterPro" id="IPR052933">
    <property type="entry name" value="DNA_Protect_Modify"/>
</dbReference>
<dbReference type="InterPro" id="IPR029063">
    <property type="entry name" value="SAM-dependent_MTases_sf"/>
</dbReference>
<feature type="coiled-coil region" evidence="1">
    <location>
        <begin position="1473"/>
        <end position="1500"/>
    </location>
</feature>
<keyword evidence="1" id="KW-0175">Coiled coil</keyword>